<dbReference type="OrthoDB" id="27237at2759"/>
<feature type="compositionally biased region" description="Acidic residues" evidence="1">
    <location>
        <begin position="783"/>
        <end position="796"/>
    </location>
</feature>
<dbReference type="GeneID" id="18934398"/>
<feature type="compositionally biased region" description="Acidic residues" evidence="1">
    <location>
        <begin position="486"/>
        <end position="505"/>
    </location>
</feature>
<dbReference type="EMBL" id="GL883090">
    <property type="protein sequence ID" value="EGG12994.1"/>
    <property type="molecule type" value="Genomic_DNA"/>
</dbReference>
<dbReference type="Pfam" id="PF07093">
    <property type="entry name" value="SGT1"/>
    <property type="match status" value="1"/>
</dbReference>
<protein>
    <recommendedName>
        <fullName evidence="4">SGT1-domain-containing protein</fullName>
    </recommendedName>
</protein>
<feature type="compositionally biased region" description="Basic and acidic residues" evidence="1">
    <location>
        <begin position="722"/>
        <end position="740"/>
    </location>
</feature>
<keyword evidence="3" id="KW-1185">Reference proteome</keyword>
<dbReference type="STRING" id="747676.F4R4I6"/>
<dbReference type="KEGG" id="mlr:MELLADRAFT_87105"/>
<accession>F4R4I6</accession>
<reference evidence="3" key="1">
    <citation type="journal article" date="2011" name="Proc. Natl. Acad. Sci. U.S.A.">
        <title>Obligate biotrophy features unraveled by the genomic analysis of rust fungi.</title>
        <authorList>
            <person name="Duplessis S."/>
            <person name="Cuomo C.A."/>
            <person name="Lin Y.-C."/>
            <person name="Aerts A."/>
            <person name="Tisserant E."/>
            <person name="Veneault-Fourrey C."/>
            <person name="Joly D.L."/>
            <person name="Hacquard S."/>
            <person name="Amselem J."/>
            <person name="Cantarel B.L."/>
            <person name="Chiu R."/>
            <person name="Coutinho P.M."/>
            <person name="Feau N."/>
            <person name="Field M."/>
            <person name="Frey P."/>
            <person name="Gelhaye E."/>
            <person name="Goldberg J."/>
            <person name="Grabherr M.G."/>
            <person name="Kodira C.D."/>
            <person name="Kohler A."/>
            <person name="Kuees U."/>
            <person name="Lindquist E.A."/>
            <person name="Lucas S.M."/>
            <person name="Mago R."/>
            <person name="Mauceli E."/>
            <person name="Morin E."/>
            <person name="Murat C."/>
            <person name="Pangilinan J.L."/>
            <person name="Park R."/>
            <person name="Pearson M."/>
            <person name="Quesneville H."/>
            <person name="Rouhier N."/>
            <person name="Sakthikumar S."/>
            <person name="Salamov A.A."/>
            <person name="Schmutz J."/>
            <person name="Selles B."/>
            <person name="Shapiro H."/>
            <person name="Tanguay P."/>
            <person name="Tuskan G.A."/>
            <person name="Henrissat B."/>
            <person name="Van de Peer Y."/>
            <person name="Rouze P."/>
            <person name="Ellis J.G."/>
            <person name="Dodds P.N."/>
            <person name="Schein J.E."/>
            <person name="Zhong S."/>
            <person name="Hamelin R.C."/>
            <person name="Grigoriev I.V."/>
            <person name="Szabo L.J."/>
            <person name="Martin F."/>
        </authorList>
    </citation>
    <scope>NUCLEOTIDE SEQUENCE [LARGE SCALE GENOMIC DNA]</scope>
    <source>
        <strain evidence="3">98AG31 / pathotype 3-4-7</strain>
    </source>
</reference>
<dbReference type="GO" id="GO:0005634">
    <property type="term" value="C:nucleus"/>
    <property type="evidence" value="ECO:0007669"/>
    <property type="project" value="TreeGrafter"/>
</dbReference>
<dbReference type="VEuPathDB" id="FungiDB:MELLADRAFT_87105"/>
<dbReference type="eggNOG" id="KOG2406">
    <property type="taxonomic scope" value="Eukaryota"/>
</dbReference>
<feature type="region of interest" description="Disordered" evidence="1">
    <location>
        <begin position="475"/>
        <end position="638"/>
    </location>
</feature>
<name>F4R4I6_MELLP</name>
<dbReference type="InParanoid" id="F4R4I6"/>
<dbReference type="Proteomes" id="UP000001072">
    <property type="component" value="Unassembled WGS sequence"/>
</dbReference>
<dbReference type="AlphaFoldDB" id="F4R4I6"/>
<dbReference type="InterPro" id="IPR010770">
    <property type="entry name" value="Ecd"/>
</dbReference>
<proteinExistence type="predicted"/>
<feature type="compositionally biased region" description="Acidic residues" evidence="1">
    <location>
        <begin position="621"/>
        <end position="635"/>
    </location>
</feature>
<dbReference type="RefSeq" id="XP_007403932.1">
    <property type="nucleotide sequence ID" value="XM_007403870.1"/>
</dbReference>
<feature type="compositionally biased region" description="Polar residues" evidence="1">
    <location>
        <begin position="567"/>
        <end position="595"/>
    </location>
</feature>
<evidence type="ECO:0008006" key="4">
    <source>
        <dbReference type="Google" id="ProtNLM"/>
    </source>
</evidence>
<dbReference type="PANTHER" id="PTHR13060">
    <property type="entry name" value="SGT1 PROTEIN HSGT1 SUPPRESSOR OF GCR2"/>
    <property type="match status" value="1"/>
</dbReference>
<feature type="compositionally biased region" description="Basic and acidic residues" evidence="1">
    <location>
        <begin position="694"/>
        <end position="714"/>
    </location>
</feature>
<dbReference type="FunCoup" id="F4R4I6">
    <property type="interactions" value="667"/>
</dbReference>
<organism evidence="3">
    <name type="scientific">Melampsora larici-populina (strain 98AG31 / pathotype 3-4-7)</name>
    <name type="common">Poplar leaf rust fungus</name>
    <dbReference type="NCBI Taxonomy" id="747676"/>
    <lineage>
        <taxon>Eukaryota</taxon>
        <taxon>Fungi</taxon>
        <taxon>Dikarya</taxon>
        <taxon>Basidiomycota</taxon>
        <taxon>Pucciniomycotina</taxon>
        <taxon>Pucciniomycetes</taxon>
        <taxon>Pucciniales</taxon>
        <taxon>Melampsoraceae</taxon>
        <taxon>Melampsora</taxon>
    </lineage>
</organism>
<dbReference type="HOGENOM" id="CLU_006241_1_0_1"/>
<evidence type="ECO:0000256" key="1">
    <source>
        <dbReference type="SAM" id="MobiDB-lite"/>
    </source>
</evidence>
<dbReference type="PANTHER" id="PTHR13060:SF0">
    <property type="entry name" value="PROTEIN ECDYSONELESS HOMOLOG"/>
    <property type="match status" value="1"/>
</dbReference>
<evidence type="ECO:0000313" key="2">
    <source>
        <dbReference type="EMBL" id="EGG12994.1"/>
    </source>
</evidence>
<feature type="compositionally biased region" description="Basic and acidic residues" evidence="1">
    <location>
        <begin position="506"/>
        <end position="542"/>
    </location>
</feature>
<evidence type="ECO:0000313" key="3">
    <source>
        <dbReference type="Proteomes" id="UP000001072"/>
    </source>
</evidence>
<feature type="region of interest" description="Disordered" evidence="1">
    <location>
        <begin position="682"/>
        <end position="740"/>
    </location>
</feature>
<sequence length="870" mass="100683">METTNSPFTTEFKIQLIQSHKSIKPIIKKEQESESQLIKIKSKLESYLNSTTQFIWHTSKPILSINFDQEFIHGTLFYSDSIQDEWFLVWCLVQLSHAFPTSILISINDDDGEFLLIESADYLPKWITPHLSKGRVWIQSGDLHLIPLNHPYALDYQHDPLPHQIAFEIFKKPLDTFPTIASNQINQSIQLRLNQSTPDQLIQNHLYNTHAYLHRDISRVLRSNPNLIGLAIQAFMERDPQTFKVCQTMNRFPPNPISNQPNSSNQIKLSPLKLTRPLYASLLNHQQTFYPPKPFEKSQWFQSLDFHPSSKSSDQTQEFKRRLLGLKINCGFEILYHQELDSFQKYLNKLKSVGYFKSELKGSKEYNQLESKAKETFLNQKSSSISLIDLLESSLDQTDDSIDEMNFESESDEWLEINEEELQRLFKQDPPEVNDEAEDNSEKVTVEEERMAKEDVNKMISFAERMESFVNGQGSLEGALHSDDEHSSDEDDDQDSDDDDDDSEQEELRANLGDLKRNKDSRDWTQAKMSDYDDHQSKKRLESIVPSFDQTEWGSKSNKDDSINSNAQHPNDQSSNLKPKTQLFDLQSTSQSSISKPDCQSLKSETKLDSSGLTKESYDGVCDEETSEEEDDDDETFKMNLDNEMEMDIEMEMDTERDEFLNFAREALGLSEEQYQEILSSRKERGAYVPPPIKTKEKEPIETFIESERPQVDRKGKKSVRFHQEETPQESRFEEAEPMKVNEKLNDFESMMDAIESELEIQKTKKGGPIPNHFTGPNYQTENENEKDEEDEEDEEVRIEDLKMKEIQEMMKTELESIGLIEKDEECNPSEKECKMITGFLDSFNSQLNSNGPVGNLAGRIGIKMIDQLE</sequence>
<feature type="region of interest" description="Disordered" evidence="1">
    <location>
        <begin position="758"/>
        <end position="796"/>
    </location>
</feature>
<gene>
    <name evidence="2" type="ORF">MELLADRAFT_87105</name>
</gene>